<dbReference type="CDD" id="cd15491">
    <property type="entry name" value="selB_III"/>
    <property type="match status" value="1"/>
</dbReference>
<evidence type="ECO:0000256" key="5">
    <source>
        <dbReference type="ARBA" id="ARBA00022917"/>
    </source>
</evidence>
<dbReference type="InterPro" id="IPR004535">
    <property type="entry name" value="Transl_elong_SelB"/>
</dbReference>
<evidence type="ECO:0000256" key="6">
    <source>
        <dbReference type="ARBA" id="ARBA00023134"/>
    </source>
</evidence>
<dbReference type="InterPro" id="IPR009000">
    <property type="entry name" value="Transl_B-barrel_sf"/>
</dbReference>
<evidence type="ECO:0000256" key="1">
    <source>
        <dbReference type="ARBA" id="ARBA00004496"/>
    </source>
</evidence>
<dbReference type="Gene3D" id="1.10.10.10">
    <property type="entry name" value="Winged helix-like DNA-binding domain superfamily/Winged helix DNA-binding domain"/>
    <property type="match status" value="1"/>
</dbReference>
<dbReference type="InterPro" id="IPR015190">
    <property type="entry name" value="Elong_fac_SelB-wing-hlx_typ-2"/>
</dbReference>
<dbReference type="Pfam" id="PF00009">
    <property type="entry name" value="GTP_EFTU"/>
    <property type="match status" value="1"/>
</dbReference>
<dbReference type="InterPro" id="IPR009001">
    <property type="entry name" value="Transl_elong_EF1A/Init_IF2_C"/>
</dbReference>
<dbReference type="InterPro" id="IPR036388">
    <property type="entry name" value="WH-like_DNA-bd_sf"/>
</dbReference>
<dbReference type="Pfam" id="PF09107">
    <property type="entry name" value="WHD_3rd_SelB"/>
    <property type="match status" value="1"/>
</dbReference>
<dbReference type="InterPro" id="IPR015191">
    <property type="entry name" value="SelB_WHD4"/>
</dbReference>
<dbReference type="RefSeq" id="WP_204539903.1">
    <property type="nucleotide sequence ID" value="NZ_JAFBFI010000003.1"/>
</dbReference>
<dbReference type="InterPro" id="IPR004161">
    <property type="entry name" value="EFTu-like_2"/>
</dbReference>
<dbReference type="EMBL" id="JAFBFI010000003">
    <property type="protein sequence ID" value="MBM7691771.1"/>
    <property type="molecule type" value="Genomic_DNA"/>
</dbReference>
<dbReference type="InterPro" id="IPR057335">
    <property type="entry name" value="Beta-barrel_SelB"/>
</dbReference>
<dbReference type="InterPro" id="IPR005225">
    <property type="entry name" value="Small_GTP-bd"/>
</dbReference>
<reference evidence="10 11" key="1">
    <citation type="submission" date="2021-01" db="EMBL/GenBank/DDBJ databases">
        <title>Genomic Encyclopedia of Type Strains, Phase IV (KMG-IV): sequencing the most valuable type-strain genomes for metagenomic binning, comparative biology and taxonomic classification.</title>
        <authorList>
            <person name="Goeker M."/>
        </authorList>
    </citation>
    <scope>NUCLEOTIDE SEQUENCE [LARGE SCALE GENOMIC DNA]</scope>
    <source>
        <strain evidence="10 11">DSM 105482</strain>
    </source>
</reference>
<dbReference type="NCBIfam" id="TIGR00231">
    <property type="entry name" value="small_GTP"/>
    <property type="match status" value="1"/>
</dbReference>
<keyword evidence="10" id="KW-0251">Elongation factor</keyword>
<sequence length="626" mass="70393">MKKYYTIGMAGHIDHGKTSLTKALTNVDTDRLKEEKERQISIELGFAPLYEDEKLSVSIIDVPGHERFIRQMIAGAAGIQLVILVVAADEGVMPQTKEHLEILQFLGVKKGIVVLTKIDKVDPEFQELVQEEISLELEGSIFEKSNIVRVDSLTNKGIDALKGLILKELNEHQPVYHKGAFRLPIDQVFTVKGHGTIVRGTVYNGSLEEGEKLYLLPGNVETRARQLQVHNKPASQIFAGQRAAVNVANLSNDEVVRGDVLVSNSDYKVTTVLDVALSTVKELSRNIKQRMPIKCYIGTSEVMGKIVFFDRNELNSSQEDVLCQIRLDREIAVKRGDRFILRRPSPAETVGGGWVIEAAGEKYRFGKDTIELLMKKKEGRPEDRVLDVINRKKGISKELLAQETALSSNELEAVLKAPAFIIYKPGYVTHIDVTIRFEEILKEKIEDYHQKNSLKCGINKAELLSELEEGMPRELTEFLLAEGEKKGFWKRNGPFISSAGFTPHIPSSWSKRADSMIEAVRKDHLKVRPFKEYFMEAGLPAVLEADIMHFLIDENLIVGLDEQLFVHGDAFNKGVQELKEKTAKSFEVGEAKDVLGLSRKHMIPFLETLDRAKITAREGNGRVWIN</sequence>
<keyword evidence="4" id="KW-0547">Nucleotide-binding</keyword>
<keyword evidence="6" id="KW-0342">GTP-binding</keyword>
<evidence type="ECO:0000256" key="8">
    <source>
        <dbReference type="ARBA" id="ARBA00031615"/>
    </source>
</evidence>
<evidence type="ECO:0000259" key="9">
    <source>
        <dbReference type="PROSITE" id="PS51722"/>
    </source>
</evidence>
<keyword evidence="3" id="KW-0963">Cytoplasm</keyword>
<comment type="function">
    <text evidence="7">Translation factor necessary for the incorporation of selenocysteine into proteins. It probably replaces EF-Tu for the insertion of selenocysteine directed by the UGA codon. SelB binds GTP and GDP.</text>
</comment>
<accession>A0ABS2QF48</accession>
<dbReference type="PANTHER" id="PTHR43721:SF22">
    <property type="entry name" value="ELONGATION FACTOR TU, MITOCHONDRIAL"/>
    <property type="match status" value="1"/>
</dbReference>
<dbReference type="Proteomes" id="UP000823486">
    <property type="component" value="Unassembled WGS sequence"/>
</dbReference>
<comment type="subcellular location">
    <subcellularLocation>
        <location evidence="1">Cytoplasm</location>
    </subcellularLocation>
</comment>
<name>A0ABS2QF48_9BACI</name>
<gene>
    <name evidence="10" type="ORF">JOC77_001178</name>
</gene>
<dbReference type="Gene3D" id="3.40.50.300">
    <property type="entry name" value="P-loop containing nucleotide triphosphate hydrolases"/>
    <property type="match status" value="1"/>
</dbReference>
<dbReference type="InterPro" id="IPR000795">
    <property type="entry name" value="T_Tr_GTP-bd_dom"/>
</dbReference>
<dbReference type="PANTHER" id="PTHR43721">
    <property type="entry name" value="ELONGATION FACTOR TU-RELATED"/>
    <property type="match status" value="1"/>
</dbReference>
<dbReference type="PRINTS" id="PR00315">
    <property type="entry name" value="ELONGATNFCT"/>
</dbReference>
<dbReference type="Pfam" id="PF03144">
    <property type="entry name" value="GTP_EFTU_D2"/>
    <property type="match status" value="1"/>
</dbReference>
<evidence type="ECO:0000256" key="3">
    <source>
        <dbReference type="ARBA" id="ARBA00022490"/>
    </source>
</evidence>
<organism evidence="10 11">
    <name type="scientific">Peribacillus deserti</name>
    <dbReference type="NCBI Taxonomy" id="673318"/>
    <lineage>
        <taxon>Bacteria</taxon>
        <taxon>Bacillati</taxon>
        <taxon>Bacillota</taxon>
        <taxon>Bacilli</taxon>
        <taxon>Bacillales</taxon>
        <taxon>Bacillaceae</taxon>
        <taxon>Peribacillus</taxon>
    </lineage>
</organism>
<dbReference type="InterPro" id="IPR036390">
    <property type="entry name" value="WH_DNA-bd_sf"/>
</dbReference>
<evidence type="ECO:0000256" key="2">
    <source>
        <dbReference type="ARBA" id="ARBA00015953"/>
    </source>
</evidence>
<feature type="domain" description="Tr-type G" evidence="9">
    <location>
        <begin position="2"/>
        <end position="175"/>
    </location>
</feature>
<proteinExistence type="predicted"/>
<evidence type="ECO:0000313" key="10">
    <source>
        <dbReference type="EMBL" id="MBM7691771.1"/>
    </source>
</evidence>
<keyword evidence="11" id="KW-1185">Reference proteome</keyword>
<dbReference type="Gene3D" id="2.40.30.10">
    <property type="entry name" value="Translation factors"/>
    <property type="match status" value="1"/>
</dbReference>
<dbReference type="InterPro" id="IPR050055">
    <property type="entry name" value="EF-Tu_GTPase"/>
</dbReference>
<protein>
    <recommendedName>
        <fullName evidence="2">Selenocysteine-specific elongation factor</fullName>
    </recommendedName>
    <alternativeName>
        <fullName evidence="8">SelB translation factor</fullName>
    </alternativeName>
</protein>
<dbReference type="SUPFAM" id="SSF46785">
    <property type="entry name" value="Winged helix' DNA-binding domain"/>
    <property type="match status" value="2"/>
</dbReference>
<dbReference type="NCBIfam" id="TIGR00475">
    <property type="entry name" value="selB"/>
    <property type="match status" value="1"/>
</dbReference>
<dbReference type="GO" id="GO:0003746">
    <property type="term" value="F:translation elongation factor activity"/>
    <property type="evidence" value="ECO:0007669"/>
    <property type="project" value="UniProtKB-KW"/>
</dbReference>
<dbReference type="Gene3D" id="1.10.10.2770">
    <property type="match status" value="1"/>
</dbReference>
<dbReference type="Pfam" id="PF25461">
    <property type="entry name" value="Beta-barrel_SelB"/>
    <property type="match status" value="1"/>
</dbReference>
<evidence type="ECO:0000256" key="4">
    <source>
        <dbReference type="ARBA" id="ARBA00022741"/>
    </source>
</evidence>
<dbReference type="SUPFAM" id="SSF52540">
    <property type="entry name" value="P-loop containing nucleoside triphosphate hydrolases"/>
    <property type="match status" value="1"/>
</dbReference>
<dbReference type="SUPFAM" id="SSF50447">
    <property type="entry name" value="Translation proteins"/>
    <property type="match status" value="1"/>
</dbReference>
<dbReference type="CDD" id="cd03696">
    <property type="entry name" value="SelB_II"/>
    <property type="match status" value="1"/>
</dbReference>
<dbReference type="Pfam" id="PF09106">
    <property type="entry name" value="WHD_2nd_SelB"/>
    <property type="match status" value="1"/>
</dbReference>
<dbReference type="PROSITE" id="PS51722">
    <property type="entry name" value="G_TR_2"/>
    <property type="match status" value="1"/>
</dbReference>
<dbReference type="SUPFAM" id="SSF50465">
    <property type="entry name" value="EF-Tu/eEF-1alpha/eIF2-gamma C-terminal domain"/>
    <property type="match status" value="1"/>
</dbReference>
<evidence type="ECO:0000313" key="11">
    <source>
        <dbReference type="Proteomes" id="UP000823486"/>
    </source>
</evidence>
<keyword evidence="5" id="KW-0648">Protein biosynthesis</keyword>
<dbReference type="InterPro" id="IPR027417">
    <property type="entry name" value="P-loop_NTPase"/>
</dbReference>
<dbReference type="CDD" id="cd04171">
    <property type="entry name" value="SelB"/>
    <property type="match status" value="1"/>
</dbReference>
<evidence type="ECO:0000256" key="7">
    <source>
        <dbReference type="ARBA" id="ARBA00025526"/>
    </source>
</evidence>
<comment type="caution">
    <text evidence="10">The sequence shown here is derived from an EMBL/GenBank/DDBJ whole genome shotgun (WGS) entry which is preliminary data.</text>
</comment>